<dbReference type="EMBL" id="RLIH01000004">
    <property type="protein sequence ID" value="RVU55111.1"/>
    <property type="molecule type" value="Genomic_DNA"/>
</dbReference>
<dbReference type="Gene3D" id="3.40.30.10">
    <property type="entry name" value="Glutaredoxin"/>
    <property type="match status" value="1"/>
</dbReference>
<protein>
    <submittedName>
        <fullName evidence="2">NrdH-redoxin</fullName>
    </submittedName>
</protein>
<dbReference type="CDD" id="cd00570">
    <property type="entry name" value="GST_N_family"/>
    <property type="match status" value="1"/>
</dbReference>
<dbReference type="InterPro" id="IPR011767">
    <property type="entry name" value="GLR_AS"/>
</dbReference>
<evidence type="ECO:0000313" key="2">
    <source>
        <dbReference type="EMBL" id="RVU55111.1"/>
    </source>
</evidence>
<dbReference type="InterPro" id="IPR050983">
    <property type="entry name" value="GST_Omega/HSP26"/>
</dbReference>
<dbReference type="SUPFAM" id="SSF52833">
    <property type="entry name" value="Thioredoxin-like"/>
    <property type="match status" value="1"/>
</dbReference>
<comment type="caution">
    <text evidence="2">The sequence shown here is derived from an EMBL/GenBank/DDBJ whole genome shotgun (WGS) entry which is preliminary data.</text>
</comment>
<keyword evidence="3" id="KW-1185">Reference proteome</keyword>
<dbReference type="Proteomes" id="UP000288812">
    <property type="component" value="Unassembled WGS sequence"/>
</dbReference>
<dbReference type="InterPro" id="IPR036249">
    <property type="entry name" value="Thioredoxin-like_sf"/>
</dbReference>
<reference evidence="2 3" key="1">
    <citation type="submission" date="2018-11" db="EMBL/GenBank/DDBJ databases">
        <title>Genome sequencing and assembly of Anaerosphaera sp. nov., GS7-6-2.</title>
        <authorList>
            <person name="Rettenmaier R."/>
            <person name="Liebl W."/>
            <person name="Zverlov V."/>
        </authorList>
    </citation>
    <scope>NUCLEOTIDE SEQUENCE [LARGE SCALE GENOMIC DNA]</scope>
    <source>
        <strain evidence="2 3">GS7-6-2</strain>
    </source>
</reference>
<dbReference type="InterPro" id="IPR004045">
    <property type="entry name" value="Glutathione_S-Trfase_N"/>
</dbReference>
<evidence type="ECO:0000313" key="3">
    <source>
        <dbReference type="Proteomes" id="UP000288812"/>
    </source>
</evidence>
<gene>
    <name evidence="2" type="ORF">EF514_04265</name>
</gene>
<dbReference type="PROSITE" id="PS00195">
    <property type="entry name" value="GLUTAREDOXIN_1"/>
    <property type="match status" value="1"/>
</dbReference>
<dbReference type="PROSITE" id="PS51354">
    <property type="entry name" value="GLUTAREDOXIN_2"/>
    <property type="match status" value="1"/>
</dbReference>
<dbReference type="PANTHER" id="PTHR43968:SF6">
    <property type="entry name" value="GLUTATHIONE S-TRANSFERASE OMEGA"/>
    <property type="match status" value="1"/>
</dbReference>
<dbReference type="PANTHER" id="PTHR43968">
    <property type="match status" value="1"/>
</dbReference>
<name>A0A437S857_9FIRM</name>
<dbReference type="InterPro" id="IPR002109">
    <property type="entry name" value="Glutaredoxin"/>
</dbReference>
<organism evidence="2 3">
    <name type="scientific">Anaerosphaera multitolerans</name>
    <dbReference type="NCBI Taxonomy" id="2487351"/>
    <lineage>
        <taxon>Bacteria</taxon>
        <taxon>Bacillati</taxon>
        <taxon>Bacillota</taxon>
        <taxon>Tissierellia</taxon>
        <taxon>Tissierellales</taxon>
        <taxon>Peptoniphilaceae</taxon>
        <taxon>Anaerosphaera</taxon>
    </lineage>
</organism>
<feature type="domain" description="GST N-terminal" evidence="1">
    <location>
        <begin position="2"/>
        <end position="79"/>
    </location>
</feature>
<accession>A0A437S857</accession>
<sequence>MEDLKLFTGNFCPYCIKVERFIKKNNIEDVEIVNINKDLEAQNYLIEKGGKRQIPCLFIDDEALYESNDIINYLQEKFL</sequence>
<dbReference type="PROSITE" id="PS50404">
    <property type="entry name" value="GST_NTER"/>
    <property type="match status" value="1"/>
</dbReference>
<dbReference type="GO" id="GO:0005737">
    <property type="term" value="C:cytoplasm"/>
    <property type="evidence" value="ECO:0007669"/>
    <property type="project" value="TreeGrafter"/>
</dbReference>
<dbReference type="RefSeq" id="WP_127724172.1">
    <property type="nucleotide sequence ID" value="NZ_RLIH01000004.1"/>
</dbReference>
<dbReference type="Pfam" id="PF00462">
    <property type="entry name" value="Glutaredoxin"/>
    <property type="match status" value="1"/>
</dbReference>
<dbReference type="OrthoDB" id="9795531at2"/>
<dbReference type="AlphaFoldDB" id="A0A437S857"/>
<proteinExistence type="predicted"/>
<evidence type="ECO:0000259" key="1">
    <source>
        <dbReference type="PROSITE" id="PS50404"/>
    </source>
</evidence>